<dbReference type="OrthoDB" id="7200179at2"/>
<reference evidence="1 2" key="1">
    <citation type="submission" date="2018-06" db="EMBL/GenBank/DDBJ databases">
        <title>Genomic Encyclopedia of Archaeal and Bacterial Type Strains, Phase II (KMG-II): from individual species to whole genera.</title>
        <authorList>
            <person name="Goeker M."/>
        </authorList>
    </citation>
    <scope>NUCLEOTIDE SEQUENCE [LARGE SCALE GENOMIC DNA]</scope>
    <source>
        <strain evidence="1 2">DSM 22009</strain>
    </source>
</reference>
<protein>
    <recommendedName>
        <fullName evidence="3">DUF484 family protein</fullName>
    </recommendedName>
</protein>
<name>A0A2W7P2J4_9RHOB</name>
<dbReference type="Pfam" id="PF04340">
    <property type="entry name" value="DUF484"/>
    <property type="match status" value="1"/>
</dbReference>
<dbReference type="RefSeq" id="WP_111535331.1">
    <property type="nucleotide sequence ID" value="NZ_QKZL01000001.1"/>
</dbReference>
<dbReference type="EMBL" id="QKZL01000001">
    <property type="protein sequence ID" value="PZX19646.1"/>
    <property type="molecule type" value="Genomic_DNA"/>
</dbReference>
<evidence type="ECO:0000313" key="1">
    <source>
        <dbReference type="EMBL" id="PZX19646.1"/>
    </source>
</evidence>
<sequence length="232" mass="24603">MTSSSTIDTAIRDHLMADPARLLDDPVLMQALVGANDAARGENVIDLRGVAMRRLSERLDRLEETHRSVIAAAYDNITGIKVVHRAVLALLEPSDATSFWALFDGSLARELRVDAVRFFAEADVGASSAPPDGAVATAEPGFCSLYAGPGPGGAPRRVTLRRITTGDRDMHGPDAADMRSEACLLLALGEGAPPAMLVLASRDGEQFAPGQGVDLLEFLAGTVERVARTWLA</sequence>
<keyword evidence="2" id="KW-1185">Reference proteome</keyword>
<comment type="caution">
    <text evidence="1">The sequence shown here is derived from an EMBL/GenBank/DDBJ whole genome shotgun (WGS) entry which is preliminary data.</text>
</comment>
<accession>A0A2W7P2J4</accession>
<dbReference type="InterPro" id="IPR007435">
    <property type="entry name" value="DUF484"/>
</dbReference>
<proteinExistence type="predicted"/>
<dbReference type="AlphaFoldDB" id="A0A2W7P2J4"/>
<dbReference type="InterPro" id="IPR029016">
    <property type="entry name" value="GAF-like_dom_sf"/>
</dbReference>
<organism evidence="1 2">
    <name type="scientific">Palleronia aestuarii</name>
    <dbReference type="NCBI Taxonomy" id="568105"/>
    <lineage>
        <taxon>Bacteria</taxon>
        <taxon>Pseudomonadati</taxon>
        <taxon>Pseudomonadota</taxon>
        <taxon>Alphaproteobacteria</taxon>
        <taxon>Rhodobacterales</taxon>
        <taxon>Roseobacteraceae</taxon>
        <taxon>Palleronia</taxon>
    </lineage>
</organism>
<dbReference type="Proteomes" id="UP000248916">
    <property type="component" value="Unassembled WGS sequence"/>
</dbReference>
<evidence type="ECO:0000313" key="2">
    <source>
        <dbReference type="Proteomes" id="UP000248916"/>
    </source>
</evidence>
<evidence type="ECO:0008006" key="3">
    <source>
        <dbReference type="Google" id="ProtNLM"/>
    </source>
</evidence>
<dbReference type="Gene3D" id="3.30.450.40">
    <property type="match status" value="1"/>
</dbReference>
<gene>
    <name evidence="1" type="ORF">LX81_00103</name>
</gene>